<evidence type="ECO:0000259" key="7">
    <source>
        <dbReference type="Pfam" id="PF04545"/>
    </source>
</evidence>
<dbReference type="AlphaFoldDB" id="A0A937X3S1"/>
<dbReference type="PIRSF" id="PIRSF000770">
    <property type="entry name" value="RNA_pol_sigma-SigE/K"/>
    <property type="match status" value="1"/>
</dbReference>
<dbReference type="InterPro" id="IPR007630">
    <property type="entry name" value="RNA_pol_sigma70_r4"/>
</dbReference>
<keyword evidence="1" id="KW-0805">Transcription regulation</keyword>
<dbReference type="Gene3D" id="1.10.1740.10">
    <property type="match status" value="1"/>
</dbReference>
<dbReference type="GO" id="GO:0016987">
    <property type="term" value="F:sigma factor activity"/>
    <property type="evidence" value="ECO:0007669"/>
    <property type="project" value="UniProtKB-KW"/>
</dbReference>
<organism evidence="8 9">
    <name type="scientific">Candidatus Tanganyikabacteria bacterium</name>
    <dbReference type="NCBI Taxonomy" id="2961651"/>
    <lineage>
        <taxon>Bacteria</taxon>
        <taxon>Bacillati</taxon>
        <taxon>Candidatus Sericytochromatia</taxon>
        <taxon>Candidatus Tanganyikabacteria</taxon>
    </lineage>
</organism>
<name>A0A937X3S1_9BACT</name>
<dbReference type="Proteomes" id="UP000703893">
    <property type="component" value="Unassembled WGS sequence"/>
</dbReference>
<dbReference type="Pfam" id="PF04539">
    <property type="entry name" value="Sigma70_r3"/>
    <property type="match status" value="1"/>
</dbReference>
<dbReference type="GO" id="GO:0006352">
    <property type="term" value="P:DNA-templated transcription initiation"/>
    <property type="evidence" value="ECO:0007669"/>
    <property type="project" value="InterPro"/>
</dbReference>
<feature type="domain" description="RNA polymerase sigma-70 region 2" evidence="6">
    <location>
        <begin position="24"/>
        <end position="96"/>
    </location>
</feature>
<dbReference type="NCBIfam" id="TIGR02479">
    <property type="entry name" value="FliA_WhiG"/>
    <property type="match status" value="1"/>
</dbReference>
<evidence type="ECO:0000256" key="4">
    <source>
        <dbReference type="ARBA" id="ARBA00023163"/>
    </source>
</evidence>
<dbReference type="Pfam" id="PF04542">
    <property type="entry name" value="Sigma70_r2"/>
    <property type="match status" value="1"/>
</dbReference>
<gene>
    <name evidence="8" type="ORF">FJZ00_00725</name>
</gene>
<dbReference type="SUPFAM" id="SSF88946">
    <property type="entry name" value="Sigma2 domain of RNA polymerase sigma factors"/>
    <property type="match status" value="1"/>
</dbReference>
<dbReference type="PANTHER" id="PTHR30385">
    <property type="entry name" value="SIGMA FACTOR F FLAGELLAR"/>
    <property type="match status" value="1"/>
</dbReference>
<evidence type="ECO:0000259" key="6">
    <source>
        <dbReference type="Pfam" id="PF04542"/>
    </source>
</evidence>
<dbReference type="CDD" id="cd06171">
    <property type="entry name" value="Sigma70_r4"/>
    <property type="match status" value="1"/>
</dbReference>
<feature type="domain" description="RNA polymerase sigma-70 region 4" evidence="7">
    <location>
        <begin position="195"/>
        <end position="243"/>
    </location>
</feature>
<dbReference type="Pfam" id="PF04545">
    <property type="entry name" value="Sigma70_r4"/>
    <property type="match status" value="1"/>
</dbReference>
<proteinExistence type="predicted"/>
<dbReference type="SUPFAM" id="SSF88659">
    <property type="entry name" value="Sigma3 and sigma4 domains of RNA polymerase sigma factors"/>
    <property type="match status" value="2"/>
</dbReference>
<evidence type="ECO:0000313" key="8">
    <source>
        <dbReference type="EMBL" id="MBM3273645.1"/>
    </source>
</evidence>
<evidence type="ECO:0000259" key="5">
    <source>
        <dbReference type="Pfam" id="PF04539"/>
    </source>
</evidence>
<evidence type="ECO:0000256" key="1">
    <source>
        <dbReference type="ARBA" id="ARBA00023015"/>
    </source>
</evidence>
<evidence type="ECO:0000256" key="2">
    <source>
        <dbReference type="ARBA" id="ARBA00023082"/>
    </source>
</evidence>
<dbReference type="GO" id="GO:0003899">
    <property type="term" value="F:DNA-directed RNA polymerase activity"/>
    <property type="evidence" value="ECO:0007669"/>
    <property type="project" value="InterPro"/>
</dbReference>
<keyword evidence="3" id="KW-0238">DNA-binding</keyword>
<reference evidence="8 9" key="1">
    <citation type="submission" date="2019-03" db="EMBL/GenBank/DDBJ databases">
        <title>Lake Tanganyika Metagenome-Assembled Genomes (MAGs).</title>
        <authorList>
            <person name="Tran P."/>
        </authorList>
    </citation>
    <scope>NUCLEOTIDE SEQUENCE [LARGE SCALE GENOMIC DNA]</scope>
    <source>
        <strain evidence="8">K_DeepCast_65m_m2_236</strain>
    </source>
</reference>
<evidence type="ECO:0000313" key="9">
    <source>
        <dbReference type="Proteomes" id="UP000703893"/>
    </source>
</evidence>
<keyword evidence="4" id="KW-0804">Transcription</keyword>
<dbReference type="InterPro" id="IPR014284">
    <property type="entry name" value="RNA_pol_sigma-70_dom"/>
</dbReference>
<evidence type="ECO:0000256" key="3">
    <source>
        <dbReference type="ARBA" id="ARBA00023125"/>
    </source>
</evidence>
<dbReference type="InterPro" id="IPR013324">
    <property type="entry name" value="RNA_pol_sigma_r3/r4-like"/>
</dbReference>
<dbReference type="PANTHER" id="PTHR30385:SF7">
    <property type="entry name" value="RNA POLYMERASE SIGMA FACTOR FLIA"/>
    <property type="match status" value="1"/>
</dbReference>
<dbReference type="Gene3D" id="1.20.140.160">
    <property type="match status" value="1"/>
</dbReference>
<keyword evidence="2" id="KW-0731">Sigma factor</keyword>
<accession>A0A937X3S1</accession>
<dbReference type="InterPro" id="IPR012845">
    <property type="entry name" value="RNA_pol_sigma_FliA_WhiG"/>
</dbReference>
<dbReference type="InterPro" id="IPR013325">
    <property type="entry name" value="RNA_pol_sigma_r2"/>
</dbReference>
<dbReference type="InterPro" id="IPR000943">
    <property type="entry name" value="RNA_pol_sigma70"/>
</dbReference>
<dbReference type="NCBIfam" id="NF005413">
    <property type="entry name" value="PRK06986.1"/>
    <property type="match status" value="1"/>
</dbReference>
<dbReference type="InterPro" id="IPR007627">
    <property type="entry name" value="RNA_pol_sigma70_r2"/>
</dbReference>
<dbReference type="EMBL" id="VGJX01000020">
    <property type="protein sequence ID" value="MBM3273645.1"/>
    <property type="molecule type" value="Genomic_DNA"/>
</dbReference>
<dbReference type="InterPro" id="IPR007624">
    <property type="entry name" value="RNA_pol_sigma70_r3"/>
</dbReference>
<dbReference type="GO" id="GO:0003677">
    <property type="term" value="F:DNA binding"/>
    <property type="evidence" value="ECO:0007669"/>
    <property type="project" value="UniProtKB-KW"/>
</dbReference>
<sequence>MAGDTAELWQQFTATGDKKIREKLILQYAPLVRYVVGRLAVTLPPTIDQEDLYGYGLIGLIQAVEKFTLDRGVKFETYAITRIRGAILDELRSQDWVPRSVRSRTRDVSQAMQALEAELGRPATEEELANRLGLSASDLANIMSQETSPFLSLDELVQVSDDGQSITWLDTMADERPGPAAQLEEQEFRDQLAKAIDALPEREKVLLALYYQEGLTLKEIGMVLKVSESRVCQLHTQAALRLRTWINRYLGIETTAGKARTARTGT</sequence>
<dbReference type="NCBIfam" id="TIGR02937">
    <property type="entry name" value="sigma70-ECF"/>
    <property type="match status" value="1"/>
</dbReference>
<feature type="domain" description="RNA polymerase sigma-70 region 3" evidence="5">
    <location>
        <begin position="105"/>
        <end position="165"/>
    </location>
</feature>
<comment type="caution">
    <text evidence="8">The sequence shown here is derived from an EMBL/GenBank/DDBJ whole genome shotgun (WGS) entry which is preliminary data.</text>
</comment>
<dbReference type="PRINTS" id="PR00046">
    <property type="entry name" value="SIGMA70FCT"/>
</dbReference>
<protein>
    <submittedName>
        <fullName evidence="8">FliA/WhiG family RNA polymerase sigma factor</fullName>
    </submittedName>
</protein>